<sequence>MSELMLPVASIFQNRLNANEMEIVKFGQLKLDIKAEDYDAITVSPVDVFYDAEARMDPRVTEFIPADADVTDLYIICDGFHRHKGASQLGLIHIRAVIKHMTESDAMAHFYRRHKIHGEMNPILEAEMFRQEIETRGITIAKLAEIYNLTSASYVKTRLALLNVTMDVVDLFYMPPADFPGKLTTEHLKSISYLPKNMQFSVAMMSLERNWRIEDIRIECNRIREGKGLRPVGAFKKVTTTRWVPTEGVEGPPSSNPTLIQRHLHPNIDRLLNPSEERVVRAVKKRGEARNKELAEDLGLGVSTMSIILKQLVEMDVLDFREERKEGQTGRATRIYRLWVAEEQAKSEYVRDKALTDEELLEQYPEVYKKTITKKTVTVKEKAREKKKPQRVTVGEPRPEPIAPDAWKDTFVEQSMQPLGREQPRRSRREPPLILNQELIEDFGEAVYTDAISEGFNIKTKTPIEGREPGLWLENEIRLELEEWIMLREAGKRDFRNLVAIGKRVCQLYTRHREI</sequence>
<dbReference type="Gene3D" id="1.10.10.2830">
    <property type="match status" value="1"/>
</dbReference>
<comment type="caution">
    <text evidence="2">The sequence shown here is derived from an EMBL/GenBank/DDBJ whole genome shotgun (WGS) entry which is preliminary data.</text>
</comment>
<evidence type="ECO:0008006" key="3">
    <source>
        <dbReference type="Google" id="ProtNLM"/>
    </source>
</evidence>
<dbReference type="Gene3D" id="1.10.10.10">
    <property type="entry name" value="Winged helix-like DNA-binding domain superfamily/Winged helix DNA-binding domain"/>
    <property type="match status" value="1"/>
</dbReference>
<dbReference type="SUPFAM" id="SSF46785">
    <property type="entry name" value="Winged helix' DNA-binding domain"/>
    <property type="match status" value="1"/>
</dbReference>
<dbReference type="EMBL" id="LAZR01013160">
    <property type="protein sequence ID" value="KKM23270.1"/>
    <property type="molecule type" value="Genomic_DNA"/>
</dbReference>
<evidence type="ECO:0000313" key="2">
    <source>
        <dbReference type="EMBL" id="KKM23270.1"/>
    </source>
</evidence>
<accession>A0A0F9L6K2</accession>
<dbReference type="InterPro" id="IPR036388">
    <property type="entry name" value="WH-like_DNA-bd_sf"/>
</dbReference>
<evidence type="ECO:0000256" key="1">
    <source>
        <dbReference type="SAM" id="MobiDB-lite"/>
    </source>
</evidence>
<reference evidence="2" key="1">
    <citation type="journal article" date="2015" name="Nature">
        <title>Complex archaea that bridge the gap between prokaryotes and eukaryotes.</title>
        <authorList>
            <person name="Spang A."/>
            <person name="Saw J.H."/>
            <person name="Jorgensen S.L."/>
            <person name="Zaremba-Niedzwiedzka K."/>
            <person name="Martijn J."/>
            <person name="Lind A.E."/>
            <person name="van Eijk R."/>
            <person name="Schleper C."/>
            <person name="Guy L."/>
            <person name="Ettema T.J."/>
        </authorList>
    </citation>
    <scope>NUCLEOTIDE SEQUENCE</scope>
</reference>
<dbReference type="InterPro" id="IPR036390">
    <property type="entry name" value="WH_DNA-bd_sf"/>
</dbReference>
<proteinExistence type="predicted"/>
<dbReference type="SUPFAM" id="SSF109709">
    <property type="entry name" value="KorB DNA-binding domain-like"/>
    <property type="match status" value="1"/>
</dbReference>
<name>A0A0F9L6K2_9ZZZZ</name>
<protein>
    <recommendedName>
        <fullName evidence="3">ParB/Sulfiredoxin domain-containing protein</fullName>
    </recommendedName>
</protein>
<dbReference type="InterPro" id="IPR036086">
    <property type="entry name" value="ParB/Sulfiredoxin_sf"/>
</dbReference>
<gene>
    <name evidence="2" type="ORF">LCGC14_1616900</name>
</gene>
<feature type="region of interest" description="Disordered" evidence="1">
    <location>
        <begin position="382"/>
        <end position="408"/>
    </location>
</feature>
<organism evidence="2">
    <name type="scientific">marine sediment metagenome</name>
    <dbReference type="NCBI Taxonomy" id="412755"/>
    <lineage>
        <taxon>unclassified sequences</taxon>
        <taxon>metagenomes</taxon>
        <taxon>ecological metagenomes</taxon>
    </lineage>
</organism>
<dbReference type="SUPFAM" id="SSF110849">
    <property type="entry name" value="ParB/Sulfiredoxin"/>
    <property type="match status" value="1"/>
</dbReference>
<dbReference type="AlphaFoldDB" id="A0A0F9L6K2"/>